<dbReference type="Gene3D" id="3.40.50.1820">
    <property type="entry name" value="alpha/beta hydrolase"/>
    <property type="match status" value="1"/>
</dbReference>
<sequence>MRRGGGRYTPGMARLRVLLPTLPPHTPAGDLFLTGQHRAWSSDPAGWTFRRCGAGAELNVEFPEGTLLGLKVRVRTAHGQVIEEGNAWGGRAPAHTGAVTGDMTLTLDLAGWQDRRQGRDQPPRSAAPREELTLAAPWGEQTVRLWWPAAHPTAALPRVILHDGQNVFDEAASFAGQSWDAAGAAQVLAGEGHPCLIVALSVNEERSRRYVPFPFELNGFQPGADEYLDWIMGTLQPALSARFGNVDAAHTALAGSSFGGLVTLYGGLRDPQGYGTLGVFSPAVWPADFELLRWLQGRTAPDTRVWVDMGDHEADTVTGAAEVVRRTQDLAARLRPAVRNLQFTVGAGHWHDEAAWAARLPGFLRWWLTGLDR</sequence>
<dbReference type="PANTHER" id="PTHR48098:SF6">
    <property type="entry name" value="FERRI-BACILLIBACTIN ESTERASE BESA"/>
    <property type="match status" value="1"/>
</dbReference>
<evidence type="ECO:0000313" key="2">
    <source>
        <dbReference type="Proteomes" id="UP000661918"/>
    </source>
</evidence>
<gene>
    <name evidence="1" type="ORF">GCM10010841_00870</name>
</gene>
<keyword evidence="2" id="KW-1185">Reference proteome</keyword>
<evidence type="ECO:0008006" key="3">
    <source>
        <dbReference type="Google" id="ProtNLM"/>
    </source>
</evidence>
<evidence type="ECO:0000313" key="1">
    <source>
        <dbReference type="EMBL" id="GGL96323.1"/>
    </source>
</evidence>
<dbReference type="InterPro" id="IPR029058">
    <property type="entry name" value="AB_hydrolase_fold"/>
</dbReference>
<dbReference type="Pfam" id="PF00756">
    <property type="entry name" value="Esterase"/>
    <property type="match status" value="1"/>
</dbReference>
<dbReference type="InterPro" id="IPR050583">
    <property type="entry name" value="Mycobacterial_A85_antigen"/>
</dbReference>
<reference evidence="2" key="1">
    <citation type="journal article" date="2019" name="Int. J. Syst. Evol. Microbiol.">
        <title>The Global Catalogue of Microorganisms (GCM) 10K type strain sequencing project: providing services to taxonomists for standard genome sequencing and annotation.</title>
        <authorList>
            <consortium name="The Broad Institute Genomics Platform"/>
            <consortium name="The Broad Institute Genome Sequencing Center for Infectious Disease"/>
            <person name="Wu L."/>
            <person name="Ma J."/>
        </authorList>
    </citation>
    <scope>NUCLEOTIDE SEQUENCE [LARGE SCALE GENOMIC DNA]</scope>
    <source>
        <strain evidence="2">JCM 15443</strain>
    </source>
</reference>
<accession>A0ABQ2GHX3</accession>
<dbReference type="Proteomes" id="UP000661918">
    <property type="component" value="Unassembled WGS sequence"/>
</dbReference>
<dbReference type="SUPFAM" id="SSF53474">
    <property type="entry name" value="alpha/beta-Hydrolases"/>
    <property type="match status" value="1"/>
</dbReference>
<dbReference type="PANTHER" id="PTHR48098">
    <property type="entry name" value="ENTEROCHELIN ESTERASE-RELATED"/>
    <property type="match status" value="1"/>
</dbReference>
<protein>
    <recommendedName>
        <fullName evidence="3">Esterase</fullName>
    </recommendedName>
</protein>
<comment type="caution">
    <text evidence="1">The sequence shown here is derived from an EMBL/GenBank/DDBJ whole genome shotgun (WGS) entry which is preliminary data.</text>
</comment>
<name>A0ABQ2GHX3_9DEIO</name>
<proteinExistence type="predicted"/>
<organism evidence="1 2">
    <name type="scientific">Deinococcus aerophilus</name>
    <dbReference type="NCBI Taxonomy" id="522488"/>
    <lineage>
        <taxon>Bacteria</taxon>
        <taxon>Thermotogati</taxon>
        <taxon>Deinococcota</taxon>
        <taxon>Deinococci</taxon>
        <taxon>Deinococcales</taxon>
        <taxon>Deinococcaceae</taxon>
        <taxon>Deinococcus</taxon>
    </lineage>
</organism>
<dbReference type="InterPro" id="IPR000801">
    <property type="entry name" value="Esterase-like"/>
</dbReference>
<dbReference type="EMBL" id="BMOM01000001">
    <property type="protein sequence ID" value="GGL96323.1"/>
    <property type="molecule type" value="Genomic_DNA"/>
</dbReference>